<reference evidence="6" key="1">
    <citation type="submission" date="2021-02" db="EMBL/GenBank/DDBJ databases">
        <authorList>
            <person name="Dougan E. K."/>
            <person name="Rhodes N."/>
            <person name="Thang M."/>
            <person name="Chan C."/>
        </authorList>
    </citation>
    <scope>NUCLEOTIDE SEQUENCE</scope>
</reference>
<keyword evidence="3" id="KW-1133">Transmembrane helix</keyword>
<evidence type="ECO:0000259" key="5">
    <source>
        <dbReference type="PROSITE" id="PS50089"/>
    </source>
</evidence>
<dbReference type="GO" id="GO:0008270">
    <property type="term" value="F:zinc ion binding"/>
    <property type="evidence" value="ECO:0007669"/>
    <property type="project" value="UniProtKB-KW"/>
</dbReference>
<keyword evidence="1" id="KW-0862">Zinc</keyword>
<evidence type="ECO:0000313" key="7">
    <source>
        <dbReference type="Proteomes" id="UP000626109"/>
    </source>
</evidence>
<keyword evidence="3" id="KW-0472">Membrane</keyword>
<dbReference type="EMBL" id="CAJNNW010036275">
    <property type="protein sequence ID" value="CAE8733054.1"/>
    <property type="molecule type" value="Genomic_DNA"/>
</dbReference>
<evidence type="ECO:0000313" key="6">
    <source>
        <dbReference type="EMBL" id="CAE8733054.1"/>
    </source>
</evidence>
<dbReference type="PROSITE" id="PS50089">
    <property type="entry name" value="ZF_RING_2"/>
    <property type="match status" value="1"/>
</dbReference>
<name>A0A813LU30_POLGL</name>
<dbReference type="SUPFAM" id="SSF57850">
    <property type="entry name" value="RING/U-box"/>
    <property type="match status" value="1"/>
</dbReference>
<evidence type="ECO:0000256" key="2">
    <source>
        <dbReference type="SAM" id="MobiDB-lite"/>
    </source>
</evidence>
<evidence type="ECO:0000256" key="3">
    <source>
        <dbReference type="SAM" id="Phobius"/>
    </source>
</evidence>
<feature type="compositionally biased region" description="Polar residues" evidence="2">
    <location>
        <begin position="629"/>
        <end position="650"/>
    </location>
</feature>
<dbReference type="InterPro" id="IPR013083">
    <property type="entry name" value="Znf_RING/FYVE/PHD"/>
</dbReference>
<keyword evidence="1" id="KW-0479">Metal-binding</keyword>
<protein>
    <recommendedName>
        <fullName evidence="5">RING-type domain-containing protein</fullName>
    </recommendedName>
</protein>
<feature type="chain" id="PRO_5032538839" description="RING-type domain-containing protein" evidence="4">
    <location>
        <begin position="27"/>
        <end position="704"/>
    </location>
</feature>
<keyword evidence="1" id="KW-0863">Zinc-finger</keyword>
<dbReference type="Gene3D" id="3.30.40.10">
    <property type="entry name" value="Zinc/RING finger domain, C3HC4 (zinc finger)"/>
    <property type="match status" value="1"/>
</dbReference>
<organism evidence="6 7">
    <name type="scientific">Polarella glacialis</name>
    <name type="common">Dinoflagellate</name>
    <dbReference type="NCBI Taxonomy" id="89957"/>
    <lineage>
        <taxon>Eukaryota</taxon>
        <taxon>Sar</taxon>
        <taxon>Alveolata</taxon>
        <taxon>Dinophyceae</taxon>
        <taxon>Suessiales</taxon>
        <taxon>Suessiaceae</taxon>
        <taxon>Polarella</taxon>
    </lineage>
</organism>
<dbReference type="InterPro" id="IPR001841">
    <property type="entry name" value="Znf_RING"/>
</dbReference>
<feature type="region of interest" description="Disordered" evidence="2">
    <location>
        <begin position="598"/>
        <end position="651"/>
    </location>
</feature>
<feature type="domain" description="RING-type" evidence="5">
    <location>
        <begin position="654"/>
        <end position="693"/>
    </location>
</feature>
<gene>
    <name evidence="6" type="ORF">PGLA2088_LOCUS46660</name>
</gene>
<feature type="transmembrane region" description="Helical" evidence="3">
    <location>
        <begin position="528"/>
        <end position="547"/>
    </location>
</feature>
<keyword evidence="4" id="KW-0732">Signal</keyword>
<evidence type="ECO:0000256" key="1">
    <source>
        <dbReference type="PROSITE-ProRule" id="PRU00175"/>
    </source>
</evidence>
<keyword evidence="3" id="KW-0812">Transmembrane</keyword>
<evidence type="ECO:0000256" key="4">
    <source>
        <dbReference type="SAM" id="SignalP"/>
    </source>
</evidence>
<accession>A0A813LU30</accession>
<feature type="signal peptide" evidence="4">
    <location>
        <begin position="1"/>
        <end position="26"/>
    </location>
</feature>
<proteinExistence type="predicted"/>
<comment type="caution">
    <text evidence="6">The sequence shown here is derived from an EMBL/GenBank/DDBJ whole genome shotgun (WGS) entry which is preliminary data.</text>
</comment>
<feature type="compositionally biased region" description="Low complexity" evidence="2">
    <location>
        <begin position="604"/>
        <end position="619"/>
    </location>
</feature>
<dbReference type="AlphaFoldDB" id="A0A813LU30"/>
<sequence>MSSLIWFSTFTRFSLLGAALFYVSDASPSCDFTIFRNPKQSGLLPRIAPASDAGGLVVAWQDGQVIMMQRFTPDCKSIGDALEVNRSQEFWRSPSENGLADAASLGNGIAVVAWVLNGDVWVSTAWVSTAERDAKFGTPVQANSPESFDRAEARILANPNGEGFVVAWSSWGQDGDGWGVFARHFDAHGQTVGSEQQVNQQWKNFQWQPQLAWCGASLWALWANSVADKSGEGRSNTGPLLRNLGSSSGQWNPGPEITLQGRDPGKAALSCGAGDAAAVIWLEDGGNRVVWNVSIPPPGQEAKSIVTESHVAARGAQLSKWHLGRLGPPTFSAWNWNHSFTGLQLLATQVLAKISGRRTDVKASEDNNGFLKEPVAAPASSRGFWAGELASAWKSRQSVGGQTNGSESSAIRLGQPGPGVGTGQIDLLAQDGRLLLMTTAGDGKLEVQLLNYAMKTAEIFPVRGVAAGAQQARAAWDPLDPSRGSRAILLCWVAGDPSDPDNTPSFQCLHRGESWLMGEDGVGMGGDLIVVIVLTICLTLCILKQCTQGTRFGRRNRAVNVGGAEAVEALNQQRSERSAARARMQNLREQIAQIPMVPLSNRLPAPESAAPESATAPGARTGPGDASTPEVSPSTPCDATISTPTASGTSRDPCPICQNEVLVRVALQRCGHTACRDCTLRLVELALPCHICRGPIGGVLPVYI</sequence>
<dbReference type="Proteomes" id="UP000626109">
    <property type="component" value="Unassembled WGS sequence"/>
</dbReference>